<keyword evidence="1 2" id="KW-0694">RNA-binding</keyword>
<protein>
    <submittedName>
        <fullName evidence="5">THO complex subunit 4A-like protein</fullName>
    </submittedName>
</protein>
<dbReference type="GO" id="GO:0003729">
    <property type="term" value="F:mRNA binding"/>
    <property type="evidence" value="ECO:0007669"/>
    <property type="project" value="TreeGrafter"/>
</dbReference>
<feature type="region of interest" description="Disordered" evidence="3">
    <location>
        <begin position="1"/>
        <end position="55"/>
    </location>
</feature>
<evidence type="ECO:0000313" key="6">
    <source>
        <dbReference type="Proteomes" id="UP000623129"/>
    </source>
</evidence>
<proteinExistence type="predicted"/>
<feature type="domain" description="RRM" evidence="4">
    <location>
        <begin position="88"/>
        <end position="165"/>
    </location>
</feature>
<evidence type="ECO:0000256" key="3">
    <source>
        <dbReference type="SAM" id="MobiDB-lite"/>
    </source>
</evidence>
<keyword evidence="6" id="KW-1185">Reference proteome</keyword>
<dbReference type="PROSITE" id="PS50102">
    <property type="entry name" value="RRM"/>
    <property type="match status" value="1"/>
</dbReference>
<dbReference type="Gene3D" id="3.30.70.330">
    <property type="match status" value="1"/>
</dbReference>
<feature type="region of interest" description="Disordered" evidence="3">
    <location>
        <begin position="203"/>
        <end position="260"/>
    </location>
</feature>
<dbReference type="OrthoDB" id="1049195at2759"/>
<dbReference type="InterPro" id="IPR025715">
    <property type="entry name" value="FoP_C"/>
</dbReference>
<feature type="compositionally biased region" description="Basic and acidic residues" evidence="3">
    <location>
        <begin position="248"/>
        <end position="260"/>
    </location>
</feature>
<organism evidence="5 6">
    <name type="scientific">Carex littledalei</name>
    <dbReference type="NCBI Taxonomy" id="544730"/>
    <lineage>
        <taxon>Eukaryota</taxon>
        <taxon>Viridiplantae</taxon>
        <taxon>Streptophyta</taxon>
        <taxon>Embryophyta</taxon>
        <taxon>Tracheophyta</taxon>
        <taxon>Spermatophyta</taxon>
        <taxon>Magnoliopsida</taxon>
        <taxon>Liliopsida</taxon>
        <taxon>Poales</taxon>
        <taxon>Cyperaceae</taxon>
        <taxon>Cyperoideae</taxon>
        <taxon>Cariceae</taxon>
        <taxon>Carex</taxon>
        <taxon>Carex subgen. Euthyceras</taxon>
    </lineage>
</organism>
<comment type="caution">
    <text evidence="5">The sequence shown here is derived from an EMBL/GenBank/DDBJ whole genome shotgun (WGS) entry which is preliminary data.</text>
</comment>
<dbReference type="InterPro" id="IPR051229">
    <property type="entry name" value="ALYREF_mRNA_export"/>
</dbReference>
<dbReference type="GO" id="GO:0006406">
    <property type="term" value="P:mRNA export from nucleus"/>
    <property type="evidence" value="ECO:0007669"/>
    <property type="project" value="TreeGrafter"/>
</dbReference>
<dbReference type="AlphaFoldDB" id="A0A833VTJ8"/>
<name>A0A833VTJ8_9POAL</name>
<dbReference type="EMBL" id="SWLB01000009">
    <property type="protein sequence ID" value="KAF3334618.1"/>
    <property type="molecule type" value="Genomic_DNA"/>
</dbReference>
<dbReference type="Pfam" id="PF13865">
    <property type="entry name" value="FoP_duplication"/>
    <property type="match status" value="1"/>
</dbReference>
<dbReference type="PANTHER" id="PTHR19965">
    <property type="entry name" value="RNA AND EXPORT FACTOR BINDING PROTEIN"/>
    <property type="match status" value="1"/>
</dbReference>
<feature type="compositionally biased region" description="Gly residues" evidence="3">
    <location>
        <begin position="207"/>
        <end position="224"/>
    </location>
</feature>
<evidence type="ECO:0000256" key="2">
    <source>
        <dbReference type="PROSITE-ProRule" id="PRU00176"/>
    </source>
</evidence>
<dbReference type="InterPro" id="IPR012677">
    <property type="entry name" value="Nucleotide-bd_a/b_plait_sf"/>
</dbReference>
<dbReference type="SMART" id="SM00360">
    <property type="entry name" value="RRM"/>
    <property type="match status" value="1"/>
</dbReference>
<evidence type="ECO:0000259" key="4">
    <source>
        <dbReference type="PROSITE" id="PS50102"/>
    </source>
</evidence>
<dbReference type="Proteomes" id="UP000623129">
    <property type="component" value="Unassembled WGS sequence"/>
</dbReference>
<dbReference type="SMART" id="SM01218">
    <property type="entry name" value="FoP_duplication"/>
    <property type="match status" value="1"/>
</dbReference>
<feature type="compositionally biased region" description="Low complexity" evidence="3">
    <location>
        <begin position="18"/>
        <end position="30"/>
    </location>
</feature>
<dbReference type="InterPro" id="IPR035979">
    <property type="entry name" value="RBD_domain_sf"/>
</dbReference>
<dbReference type="SUPFAM" id="SSF54928">
    <property type="entry name" value="RNA-binding domain, RBD"/>
    <property type="match status" value="1"/>
</dbReference>
<reference evidence="5" key="1">
    <citation type="submission" date="2020-01" db="EMBL/GenBank/DDBJ databases">
        <title>Genome sequence of Kobresia littledalei, the first chromosome-level genome in the family Cyperaceae.</title>
        <authorList>
            <person name="Qu G."/>
        </authorList>
    </citation>
    <scope>NUCLEOTIDE SEQUENCE</scope>
    <source>
        <strain evidence="5">C.B.Clarke</strain>
        <tissue evidence="5">Leaf</tissue>
    </source>
</reference>
<feature type="compositionally biased region" description="Basic residues" evidence="3">
    <location>
        <begin position="32"/>
        <end position="41"/>
    </location>
</feature>
<feature type="compositionally biased region" description="Basic residues" evidence="3">
    <location>
        <begin position="225"/>
        <end position="237"/>
    </location>
</feature>
<dbReference type="InterPro" id="IPR000504">
    <property type="entry name" value="RRM_dom"/>
</dbReference>
<accession>A0A833VTJ8</accession>
<dbReference type="GO" id="GO:0005634">
    <property type="term" value="C:nucleus"/>
    <property type="evidence" value="ECO:0007669"/>
    <property type="project" value="TreeGrafter"/>
</dbReference>
<sequence>MTSNLDMSLDDLIKKSKTPTPTTKPNISSSHRPLKDRRPLRRPSPYPTSIPSPSSKYGVYSEQHIAAAAAAAAAAAVSGRSGAIETGTKLYISNLDYGVSNEDVKELFAEVGEIKRYSINYDRSGRSKGTAEVVYAKKEDAMAAIRRYNNVQLDGKPMKIEFIGTNVEVPPLPPVLPTPPPLLQSPFPPFAMNWNPVLLNGMPKSGPGRGMSAGGPRGGAFSGRGRGRGRGNGKARGKPVSTADLDAELDKYHSEAMDDN</sequence>
<dbReference type="CDD" id="cd12680">
    <property type="entry name" value="RRM_THOC4"/>
    <property type="match status" value="1"/>
</dbReference>
<dbReference type="Pfam" id="PF00076">
    <property type="entry name" value="RRM_1"/>
    <property type="match status" value="1"/>
</dbReference>
<dbReference type="PANTHER" id="PTHR19965:SF26">
    <property type="entry name" value="OS07G0237100 PROTEIN"/>
    <property type="match status" value="1"/>
</dbReference>
<evidence type="ECO:0000313" key="5">
    <source>
        <dbReference type="EMBL" id="KAF3334618.1"/>
    </source>
</evidence>
<gene>
    <name evidence="5" type="ORF">FCM35_KLT21222</name>
</gene>
<evidence type="ECO:0000256" key="1">
    <source>
        <dbReference type="ARBA" id="ARBA00022884"/>
    </source>
</evidence>